<dbReference type="Pfam" id="PF13505">
    <property type="entry name" value="OMP_b-brl"/>
    <property type="match status" value="1"/>
</dbReference>
<dbReference type="SUPFAM" id="SSF56925">
    <property type="entry name" value="OMPA-like"/>
    <property type="match status" value="1"/>
</dbReference>
<dbReference type="InterPro" id="IPR051692">
    <property type="entry name" value="OMP-like"/>
</dbReference>
<evidence type="ECO:0000256" key="3">
    <source>
        <dbReference type="ARBA" id="ARBA00023136"/>
    </source>
</evidence>
<feature type="signal peptide" evidence="6">
    <location>
        <begin position="1"/>
        <end position="23"/>
    </location>
</feature>
<keyword evidence="3" id="KW-0472">Membrane</keyword>
<feature type="domain" description="Outer membrane protein beta-barrel" evidence="7">
    <location>
        <begin position="12"/>
        <end position="225"/>
    </location>
</feature>
<evidence type="ECO:0000259" key="7">
    <source>
        <dbReference type="Pfam" id="PF13505"/>
    </source>
</evidence>
<evidence type="ECO:0000256" key="2">
    <source>
        <dbReference type="ARBA" id="ARBA00022729"/>
    </source>
</evidence>
<proteinExistence type="inferred from homology"/>
<evidence type="ECO:0000256" key="6">
    <source>
        <dbReference type="SAM" id="SignalP"/>
    </source>
</evidence>
<dbReference type="InterPro" id="IPR011250">
    <property type="entry name" value="OMP/PagP_B-barrel"/>
</dbReference>
<organism evidence="8 9">
    <name type="scientific">Pseudolabrys taiwanensis</name>
    <dbReference type="NCBI Taxonomy" id="331696"/>
    <lineage>
        <taxon>Bacteria</taxon>
        <taxon>Pseudomonadati</taxon>
        <taxon>Pseudomonadota</taxon>
        <taxon>Alphaproteobacteria</taxon>
        <taxon>Hyphomicrobiales</taxon>
        <taxon>Xanthobacteraceae</taxon>
        <taxon>Pseudolabrys</taxon>
    </lineage>
</organism>
<sequence length="225" mass="23630">MKRVIWAGIGALAMVSMMGAANAADLPRREVMPAKAPMYAPVYNWTGFYLGINGGGAWGRSKWSGPVGNTGDFNVDGGVVGGTIGYNWQMPNNFVFGLEGDLDWASIRGSTNAAVCAGSCETKNDWMGTVRGRIGYAFDRFMPYITGGLAVGDIKANLGGAGSTTKTNAGWTLGGGVEFAIAGPWTAKVEYLYADLGKGSCDTCLGGADVDFRTSLVRGGINYRF</sequence>
<dbReference type="GO" id="GO:0009279">
    <property type="term" value="C:cell outer membrane"/>
    <property type="evidence" value="ECO:0007669"/>
    <property type="project" value="UniProtKB-SubCell"/>
</dbReference>
<evidence type="ECO:0000313" key="9">
    <source>
        <dbReference type="Proteomes" id="UP000254889"/>
    </source>
</evidence>
<comment type="subcellular location">
    <subcellularLocation>
        <location evidence="1">Cell outer membrane</location>
    </subcellularLocation>
</comment>
<dbReference type="PANTHER" id="PTHR34001">
    <property type="entry name" value="BLL7405 PROTEIN"/>
    <property type="match status" value="1"/>
</dbReference>
<gene>
    <name evidence="8" type="ORF">DW352_23640</name>
</gene>
<evidence type="ECO:0000313" key="8">
    <source>
        <dbReference type="EMBL" id="AXK83248.1"/>
    </source>
</evidence>
<name>A0A346A251_9HYPH</name>
<dbReference type="AlphaFoldDB" id="A0A346A251"/>
<dbReference type="RefSeq" id="WP_115693627.1">
    <property type="nucleotide sequence ID" value="NZ_CP031417.1"/>
</dbReference>
<protein>
    <submittedName>
        <fullName evidence="8">Porin family protein</fullName>
    </submittedName>
</protein>
<comment type="similarity">
    <text evidence="5">Belongs to the Omp25/RopB family.</text>
</comment>
<keyword evidence="9" id="KW-1185">Reference proteome</keyword>
<keyword evidence="2 6" id="KW-0732">Signal</keyword>
<dbReference type="Gene3D" id="2.40.160.20">
    <property type="match status" value="1"/>
</dbReference>
<evidence type="ECO:0000256" key="4">
    <source>
        <dbReference type="ARBA" id="ARBA00023237"/>
    </source>
</evidence>
<dbReference type="Proteomes" id="UP000254889">
    <property type="component" value="Chromosome"/>
</dbReference>
<dbReference type="PANTHER" id="PTHR34001:SF3">
    <property type="entry name" value="BLL7405 PROTEIN"/>
    <property type="match status" value="1"/>
</dbReference>
<dbReference type="OrthoDB" id="9815357at2"/>
<accession>A0A346A251</accession>
<keyword evidence="4" id="KW-0998">Cell outer membrane</keyword>
<evidence type="ECO:0000256" key="5">
    <source>
        <dbReference type="ARBA" id="ARBA00038306"/>
    </source>
</evidence>
<feature type="chain" id="PRO_5016906058" evidence="6">
    <location>
        <begin position="24"/>
        <end position="225"/>
    </location>
</feature>
<dbReference type="InterPro" id="IPR027385">
    <property type="entry name" value="Beta-barrel_OMP"/>
</dbReference>
<dbReference type="KEGG" id="ptaw:DW352_23640"/>
<reference evidence="8 9" key="1">
    <citation type="submission" date="2018-07" db="EMBL/GenBank/DDBJ databases">
        <authorList>
            <person name="Quirk P.G."/>
            <person name="Krulwich T.A."/>
        </authorList>
    </citation>
    <scope>NUCLEOTIDE SEQUENCE [LARGE SCALE GENOMIC DNA]</scope>
    <source>
        <strain evidence="8 9">CC-BB4</strain>
    </source>
</reference>
<evidence type="ECO:0000256" key="1">
    <source>
        <dbReference type="ARBA" id="ARBA00004442"/>
    </source>
</evidence>
<dbReference type="EMBL" id="CP031417">
    <property type="protein sequence ID" value="AXK83248.1"/>
    <property type="molecule type" value="Genomic_DNA"/>
</dbReference>